<gene>
    <name evidence="1" type="ORF">SLEP1_g46250</name>
</gene>
<dbReference type="EMBL" id="BPVZ01000127">
    <property type="protein sequence ID" value="GKV38328.1"/>
    <property type="molecule type" value="Genomic_DNA"/>
</dbReference>
<reference evidence="1 2" key="1">
    <citation type="journal article" date="2021" name="Commun. Biol.">
        <title>The genome of Shorea leprosula (Dipterocarpaceae) highlights the ecological relevance of drought in aseasonal tropical rainforests.</title>
        <authorList>
            <person name="Ng K.K.S."/>
            <person name="Kobayashi M.J."/>
            <person name="Fawcett J.A."/>
            <person name="Hatakeyama M."/>
            <person name="Paape T."/>
            <person name="Ng C.H."/>
            <person name="Ang C.C."/>
            <person name="Tnah L.H."/>
            <person name="Lee C.T."/>
            <person name="Nishiyama T."/>
            <person name="Sese J."/>
            <person name="O'Brien M.J."/>
            <person name="Copetti D."/>
            <person name="Mohd Noor M.I."/>
            <person name="Ong R.C."/>
            <person name="Putra M."/>
            <person name="Sireger I.Z."/>
            <person name="Indrioko S."/>
            <person name="Kosugi Y."/>
            <person name="Izuno A."/>
            <person name="Isagi Y."/>
            <person name="Lee S.L."/>
            <person name="Shimizu K.K."/>
        </authorList>
    </citation>
    <scope>NUCLEOTIDE SEQUENCE [LARGE SCALE GENOMIC DNA]</scope>
    <source>
        <strain evidence="1">214</strain>
    </source>
</reference>
<organism evidence="1 2">
    <name type="scientific">Rubroshorea leprosula</name>
    <dbReference type="NCBI Taxonomy" id="152421"/>
    <lineage>
        <taxon>Eukaryota</taxon>
        <taxon>Viridiplantae</taxon>
        <taxon>Streptophyta</taxon>
        <taxon>Embryophyta</taxon>
        <taxon>Tracheophyta</taxon>
        <taxon>Spermatophyta</taxon>
        <taxon>Magnoliopsida</taxon>
        <taxon>eudicotyledons</taxon>
        <taxon>Gunneridae</taxon>
        <taxon>Pentapetalae</taxon>
        <taxon>rosids</taxon>
        <taxon>malvids</taxon>
        <taxon>Malvales</taxon>
        <taxon>Dipterocarpaceae</taxon>
        <taxon>Rubroshorea</taxon>
    </lineage>
</organism>
<name>A0AAV5LNE6_9ROSI</name>
<protein>
    <submittedName>
        <fullName evidence="1">Uncharacterized protein</fullName>
    </submittedName>
</protein>
<proteinExistence type="predicted"/>
<evidence type="ECO:0000313" key="2">
    <source>
        <dbReference type="Proteomes" id="UP001054252"/>
    </source>
</evidence>
<keyword evidence="2" id="KW-1185">Reference proteome</keyword>
<comment type="caution">
    <text evidence="1">The sequence shown here is derived from an EMBL/GenBank/DDBJ whole genome shotgun (WGS) entry which is preliminary data.</text>
</comment>
<sequence>MLQIQSLQCHKGLSMIYLMKNPLICELLKLIFSSNRVHLPYTWPMRLRFALG</sequence>
<evidence type="ECO:0000313" key="1">
    <source>
        <dbReference type="EMBL" id="GKV38328.1"/>
    </source>
</evidence>
<accession>A0AAV5LNE6</accession>
<dbReference type="Proteomes" id="UP001054252">
    <property type="component" value="Unassembled WGS sequence"/>
</dbReference>
<dbReference type="AlphaFoldDB" id="A0AAV5LNE6"/>